<evidence type="ECO:0000313" key="2">
    <source>
        <dbReference type="Proteomes" id="UP000765509"/>
    </source>
</evidence>
<dbReference type="AlphaFoldDB" id="A0A9Q3D7P9"/>
<evidence type="ECO:0000313" key="1">
    <source>
        <dbReference type="EMBL" id="MBW0495838.1"/>
    </source>
</evidence>
<proteinExistence type="predicted"/>
<keyword evidence="2" id="KW-1185">Reference proteome</keyword>
<accession>A0A9Q3D7P9</accession>
<dbReference type="EMBL" id="AVOT02013313">
    <property type="protein sequence ID" value="MBW0495838.1"/>
    <property type="molecule type" value="Genomic_DNA"/>
</dbReference>
<organism evidence="1 2">
    <name type="scientific">Austropuccinia psidii MF-1</name>
    <dbReference type="NCBI Taxonomy" id="1389203"/>
    <lineage>
        <taxon>Eukaryota</taxon>
        <taxon>Fungi</taxon>
        <taxon>Dikarya</taxon>
        <taxon>Basidiomycota</taxon>
        <taxon>Pucciniomycotina</taxon>
        <taxon>Pucciniomycetes</taxon>
        <taxon>Pucciniales</taxon>
        <taxon>Sphaerophragmiaceae</taxon>
        <taxon>Austropuccinia</taxon>
    </lineage>
</organism>
<comment type="caution">
    <text evidence="1">The sequence shown here is derived from an EMBL/GenBank/DDBJ whole genome shotgun (WGS) entry which is preliminary data.</text>
</comment>
<reference evidence="1" key="1">
    <citation type="submission" date="2021-03" db="EMBL/GenBank/DDBJ databases">
        <title>Draft genome sequence of rust myrtle Austropuccinia psidii MF-1, a brazilian biotype.</title>
        <authorList>
            <person name="Quecine M.C."/>
            <person name="Pachon D.M.R."/>
            <person name="Bonatelli M.L."/>
            <person name="Correr F.H."/>
            <person name="Franceschini L.M."/>
            <person name="Leite T.F."/>
            <person name="Margarido G.R.A."/>
            <person name="Almeida C.A."/>
            <person name="Ferrarezi J.A."/>
            <person name="Labate C.A."/>
        </authorList>
    </citation>
    <scope>NUCLEOTIDE SEQUENCE</scope>
    <source>
        <strain evidence="1">MF-1</strain>
    </source>
</reference>
<name>A0A9Q3D7P9_9BASI</name>
<protein>
    <submittedName>
        <fullName evidence="1">Uncharacterized protein</fullName>
    </submittedName>
</protein>
<gene>
    <name evidence="1" type="ORF">O181_035553</name>
</gene>
<dbReference type="Proteomes" id="UP000765509">
    <property type="component" value="Unassembled WGS sequence"/>
</dbReference>
<sequence>MNRFFNFCQNLKPQSQGNVLDNNAYHQGDIKANTFLENNPRSPKQYQDRDKMTYSEKEALRQLPEASGWPHFSGLGEYDHMKLIDYIDGLFIDVIGITDYWITERKNQAFKGHASIWYTEMKEIHGRINWSWWKS</sequence>